<dbReference type="SUPFAM" id="SSF53850">
    <property type="entry name" value="Periplasmic binding protein-like II"/>
    <property type="match status" value="1"/>
</dbReference>
<dbReference type="RefSeq" id="WP_060469304.1">
    <property type="nucleotide sequence ID" value="NZ_AP025515.1"/>
</dbReference>
<organism evidence="5 6">
    <name type="scientific">Vibrio toranzoniae</name>
    <dbReference type="NCBI Taxonomy" id="1194427"/>
    <lineage>
        <taxon>Bacteria</taxon>
        <taxon>Pseudomonadati</taxon>
        <taxon>Pseudomonadota</taxon>
        <taxon>Gammaproteobacteria</taxon>
        <taxon>Vibrionales</taxon>
        <taxon>Vibrionaceae</taxon>
        <taxon>Vibrio</taxon>
    </lineage>
</organism>
<dbReference type="GO" id="GO:0042597">
    <property type="term" value="C:periplasmic space"/>
    <property type="evidence" value="ECO:0007669"/>
    <property type="project" value="UniProtKB-SubCell"/>
</dbReference>
<evidence type="ECO:0000256" key="3">
    <source>
        <dbReference type="ARBA" id="ARBA00022729"/>
    </source>
</evidence>
<protein>
    <submittedName>
        <fullName evidence="5">ABC transporter substrate-binding protein</fullName>
    </submittedName>
</protein>
<feature type="domain" description="SsuA/THI5-like" evidence="4">
    <location>
        <begin position="43"/>
        <end position="250"/>
    </location>
</feature>
<comment type="subcellular location">
    <subcellularLocation>
        <location evidence="1">Periplasm</location>
    </subcellularLocation>
</comment>
<dbReference type="OrthoDB" id="6212007at2"/>
<dbReference type="Proteomes" id="UP000057389">
    <property type="component" value="Unassembled WGS sequence"/>
</dbReference>
<dbReference type="InterPro" id="IPR015168">
    <property type="entry name" value="SsuA/THI5"/>
</dbReference>
<dbReference type="Pfam" id="PF09084">
    <property type="entry name" value="NMT1"/>
    <property type="match status" value="1"/>
</dbReference>
<evidence type="ECO:0000259" key="4">
    <source>
        <dbReference type="Pfam" id="PF09084"/>
    </source>
</evidence>
<accession>A0A120DFT8</accession>
<evidence type="ECO:0000313" key="5">
    <source>
        <dbReference type="EMBL" id="KWT99807.1"/>
    </source>
</evidence>
<dbReference type="EMBL" id="LMXU01000032">
    <property type="protein sequence ID" value="KWT99807.1"/>
    <property type="molecule type" value="Genomic_DNA"/>
</dbReference>
<dbReference type="GO" id="GO:0042918">
    <property type="term" value="P:alkanesulfonate transmembrane transport"/>
    <property type="evidence" value="ECO:0007669"/>
    <property type="project" value="TreeGrafter"/>
</dbReference>
<comment type="similarity">
    <text evidence="2">Belongs to the bacterial solute-binding protein SsuA/TauA family.</text>
</comment>
<gene>
    <name evidence="5" type="ORF">APQ14_15735</name>
</gene>
<proteinExistence type="inferred from homology"/>
<dbReference type="AlphaFoldDB" id="A0A120DFT8"/>
<comment type="caution">
    <text evidence="5">The sequence shown here is derived from an EMBL/GenBank/DDBJ whole genome shotgun (WGS) entry which is preliminary data.</text>
</comment>
<keyword evidence="6" id="KW-1185">Reference proteome</keyword>
<evidence type="ECO:0000256" key="2">
    <source>
        <dbReference type="ARBA" id="ARBA00010742"/>
    </source>
</evidence>
<dbReference type="Gene3D" id="3.40.190.10">
    <property type="entry name" value="Periplasmic binding protein-like II"/>
    <property type="match status" value="3"/>
</dbReference>
<dbReference type="GeneID" id="300180893"/>
<evidence type="ECO:0000256" key="1">
    <source>
        <dbReference type="ARBA" id="ARBA00004418"/>
    </source>
</evidence>
<sequence length="326" mass="35837">MKGIIVAVIATLICGWSSFGVSRTPQTGHIPKVKIAVSLTPLSTPLFIAERLGFFVDNGIDVELIPCEGGVNCANLLQNNTVDYATASGTVALFNQHQHNNILILASFVASSNDIKLLTLDQLKINSLQDLSGKKVGIIKSSASELYFDFLLISNALQELDVERVYLQPHEMVSALLSFQVDAISVWEPYGYKASLLSTTPVIDLGLKGIYQLSFNLLAKSPRTILSSTDKEILSAIYQATQWIENHPSESISLISNELGVNPQQVKWAWGDYIFELTNGYTLLSNLQLQARWASERKIIEGEPIDVRSFIDDAAYSDLQTSGVIK</sequence>
<name>A0A120DFT8_9VIBR</name>
<dbReference type="PANTHER" id="PTHR30024">
    <property type="entry name" value="ALIPHATIC SULFONATES-BINDING PROTEIN-RELATED"/>
    <property type="match status" value="1"/>
</dbReference>
<evidence type="ECO:0000313" key="6">
    <source>
        <dbReference type="Proteomes" id="UP000057389"/>
    </source>
</evidence>
<dbReference type="PANTHER" id="PTHR30024:SF47">
    <property type="entry name" value="TAURINE-BINDING PERIPLASMIC PROTEIN"/>
    <property type="match status" value="1"/>
</dbReference>
<keyword evidence="3" id="KW-0732">Signal</keyword>
<reference evidence="5 6" key="1">
    <citation type="submission" date="2015-11" db="EMBL/GenBank/DDBJ databases">
        <title>Draft WGS of Vibrio toranzoniae.</title>
        <authorList>
            <person name="Lasa A."/>
            <person name="Romalde J.L."/>
        </authorList>
    </citation>
    <scope>NUCLEOTIDE SEQUENCE [LARGE SCALE GENOMIC DNA]</scope>
    <source>
        <strain evidence="5 6">Vb 10.8</strain>
    </source>
</reference>